<organism evidence="2 3">
    <name type="scientific">Streptomyces monashensis</name>
    <dbReference type="NCBI Taxonomy" id="1678012"/>
    <lineage>
        <taxon>Bacteria</taxon>
        <taxon>Bacillati</taxon>
        <taxon>Actinomycetota</taxon>
        <taxon>Actinomycetes</taxon>
        <taxon>Kitasatosporales</taxon>
        <taxon>Streptomycetaceae</taxon>
        <taxon>Streptomyces</taxon>
    </lineage>
</organism>
<feature type="region of interest" description="Disordered" evidence="1">
    <location>
        <begin position="45"/>
        <end position="94"/>
    </location>
</feature>
<proteinExistence type="predicted"/>
<comment type="caution">
    <text evidence="2">The sequence shown here is derived from an EMBL/GenBank/DDBJ whole genome shotgun (WGS) entry which is preliminary data.</text>
</comment>
<feature type="compositionally biased region" description="Pro residues" evidence="1">
    <location>
        <begin position="66"/>
        <end position="92"/>
    </location>
</feature>
<dbReference type="RefSeq" id="WP_071381763.1">
    <property type="nucleotide sequence ID" value="NZ_MLYO01000027.1"/>
</dbReference>
<reference evidence="2 3" key="1">
    <citation type="submission" date="2016-10" db="EMBL/GenBank/DDBJ databases">
        <title>Genome sequence of Streptomyces sp. MUSC 1.</title>
        <authorList>
            <person name="Lee L.-H."/>
            <person name="Ser H.-L."/>
            <person name="Law J.W.-F."/>
        </authorList>
    </citation>
    <scope>NUCLEOTIDE SEQUENCE [LARGE SCALE GENOMIC DNA]</scope>
    <source>
        <strain evidence="2 3">MUSC 1</strain>
    </source>
</reference>
<dbReference type="InterPro" id="IPR036412">
    <property type="entry name" value="HAD-like_sf"/>
</dbReference>
<dbReference type="AlphaFoldDB" id="A0A1S2QFQ8"/>
<dbReference type="InterPro" id="IPR047738">
    <property type="entry name" value="SAV_2336-like_N"/>
</dbReference>
<protein>
    <submittedName>
        <fullName evidence="2">Serine/threonine protein kinase</fullName>
    </submittedName>
</protein>
<dbReference type="OrthoDB" id="4495511at2"/>
<feature type="compositionally biased region" description="Low complexity" evidence="1">
    <location>
        <begin position="533"/>
        <end position="551"/>
    </location>
</feature>
<keyword evidence="3" id="KW-1185">Reference proteome</keyword>
<dbReference type="Proteomes" id="UP000179642">
    <property type="component" value="Unassembled WGS sequence"/>
</dbReference>
<evidence type="ECO:0000256" key="1">
    <source>
        <dbReference type="SAM" id="MobiDB-lite"/>
    </source>
</evidence>
<dbReference type="NCBIfam" id="NF041121">
    <property type="entry name" value="SAV_2336_NTERM"/>
    <property type="match status" value="1"/>
</dbReference>
<accession>A0A1S2QFQ8</accession>
<sequence length="1122" mass="119293">MSSERPGSPAPLARLADVLAGAAHGVRPTALELAELLWLARHMRPDAPASDPEVTTEPEDTGRAADPPPPLAPVVARPPAPSEPSRPLPEPTRVPLHLPSPRAATAADRRHTTLLAPAPPMLRHPLALQRALRPLGRRVDAPVGHELAERETVDRIARLGADPEWWLPVLRPARERWLRLNLVYDAGPTMPVWRPLIRELHTVIAQSGLFRTVALYRAAADGTVRGPGSHDPADGRGVTLLISDCMGPQWREGPAGTLWYATLHRWARRMPLAVVQPLPEHLWRDTALPTTPGRLSAPYPAAPTATLAFTSYERPESTGADGIDGTDRVVPLPVLEPEPRWLGHWAGLLTAPGGVEFPAAAAELGRPLPADTEDRTDVGLLSAEELVLRFRATASPEAFRLAGHLAVGRPDLPVMRLVQAAVEPDPRPRHLAEVVLSGMLTTVPGGAPGSYAFREGVRELLLLGLPRTARKQTVELLDRMGEFIDRRAGRAPGEFAASVPSAHGAGTAVEGEPFATLSEDSVRRLATDRTAQGVPAEPEAPAPAGAGARAGDGAAVEADAVGDRSGILFTADALTGRPEARITLEATVHDILARGSLTPRQYEVEVRPDGYLVRVEPGVFLLPVLVAVLRELPYALARLADPPRLRVTFGRTPARLPEKAADVLVVVEPALYDDFTTSSAAQGTRRFWPLYGDDAPDSPPVAWYCPLGGPGSPRSAEPGERGLVQGPFIARDLRELGVPAPGRTAIVHTRPDGPLRLLDPIHPYGTRPPLPETYYSVDLTPHHARHTLSLPSSGKGVFTATVELSWHVAAPIAFVRGGTADVAGLLLEHLRDVAARVTRGHPLRRAGAAQRAVNAQVGGWPVPGLAVSYTVRLVPEGAPAPAAEPSLPSRGRLAALLAGAGSVLIGFDGPLARLFSARTAREAVLDLLSVVAEHRDPRDALAGRAPAVAGDTGREAFVHPLDLLRAFAHDRLGPELRARLDDLELRAVPDAPATHLSRALVRALHGSGRRVSVVTDVGTQAVHRCLTPARLPLAGVHGRRDDLGLLMPDPDCLLRALGAPGAPARTGVLISSSVAELTAAQQLGLPFVGYAPTATGRRHLREGGSEITLSSLEPLLEAARAL</sequence>
<dbReference type="SUPFAM" id="SSF56784">
    <property type="entry name" value="HAD-like"/>
    <property type="match status" value="1"/>
</dbReference>
<evidence type="ECO:0000313" key="2">
    <source>
        <dbReference type="EMBL" id="OIK04513.1"/>
    </source>
</evidence>
<dbReference type="Gene3D" id="3.40.50.1000">
    <property type="entry name" value="HAD superfamily/HAD-like"/>
    <property type="match status" value="1"/>
</dbReference>
<gene>
    <name evidence="2" type="ORF">BIV23_17320</name>
</gene>
<evidence type="ECO:0000313" key="3">
    <source>
        <dbReference type="Proteomes" id="UP000179642"/>
    </source>
</evidence>
<dbReference type="InterPro" id="IPR023214">
    <property type="entry name" value="HAD_sf"/>
</dbReference>
<feature type="region of interest" description="Disordered" evidence="1">
    <location>
        <begin position="528"/>
        <end position="551"/>
    </location>
</feature>
<name>A0A1S2QFQ8_9ACTN</name>
<keyword evidence="2" id="KW-0723">Serine/threonine-protein kinase</keyword>
<dbReference type="GO" id="GO:0004674">
    <property type="term" value="F:protein serine/threonine kinase activity"/>
    <property type="evidence" value="ECO:0007669"/>
    <property type="project" value="UniProtKB-KW"/>
</dbReference>
<keyword evidence="2" id="KW-0418">Kinase</keyword>
<dbReference type="EMBL" id="MLYO01000027">
    <property type="protein sequence ID" value="OIK04513.1"/>
    <property type="molecule type" value="Genomic_DNA"/>
</dbReference>
<keyword evidence="2" id="KW-0808">Transferase</keyword>